<dbReference type="EMBL" id="JAVRHK010000008">
    <property type="protein sequence ID" value="MDT0677321.1"/>
    <property type="molecule type" value="Genomic_DNA"/>
</dbReference>
<dbReference type="Pfam" id="PF04471">
    <property type="entry name" value="Mrr_cat"/>
    <property type="match status" value="1"/>
</dbReference>
<evidence type="ECO:0000313" key="5">
    <source>
        <dbReference type="Proteomes" id="UP001262582"/>
    </source>
</evidence>
<sequence length="583" mass="67631">MAQNEFGYLHSENYYEEFTRSYDVRFVAEIMHLGLKKVRTLKDSSSYILENKVKQQFETWDSQYNRVLQKEDKEKNEINAIQLTEEAKTIQESIESILHHTLEIDDAVEWNSLKDFSNFEEIPPSKPEEPRKPDQSEYKSKIDPPSKGLFKPKLSLFEKIIPSLKAKKIQKAEETYNFSLEKWKSENDDIEYYNSIIERRYNNQLEEYRKRLEDWDKEVKAFASRKKEFYQNQKENNQVVDELKEKFHQKDINAINEYFEIVLNNSDYSAFNFPKDFEVEYLADSNTLIVEYYLPDIEDVPTLKEVKYIASRKELKDVHLSKTQKLKLYDSVIYQIIIRSIHELFEADVINSVDYITFNGWVESIDKAKGQKTNCCIASIHVSKEEFLKIDLQHVDPKLCFKGLKGVASTKIYTHTAIKPIQNIDKSDKRFIHSKDVSGNIEEGDNLATMDWEDFEHLVRELFHKEFSSNGGEVKVTQSSRDGGVDAIAFNPDPIMGGKIVIQAKRYTNTVGVSAIRDLWGTTMNEGASKGIIVTTSNYGPEAYNFAKDKPLSLINGSNLLYLMEKHGYNVKIDLKAAKEAAN</sequence>
<dbReference type="PANTHER" id="PTHR30015">
    <property type="entry name" value="MRR RESTRICTION SYSTEM PROTEIN"/>
    <property type="match status" value="1"/>
</dbReference>
<dbReference type="Gene3D" id="3.40.1350.10">
    <property type="match status" value="1"/>
</dbReference>
<organism evidence="4 5">
    <name type="scientific">Autumnicola musiva</name>
    <dbReference type="NCBI Taxonomy" id="3075589"/>
    <lineage>
        <taxon>Bacteria</taxon>
        <taxon>Pseudomonadati</taxon>
        <taxon>Bacteroidota</taxon>
        <taxon>Flavobacteriia</taxon>
        <taxon>Flavobacteriales</taxon>
        <taxon>Flavobacteriaceae</taxon>
        <taxon>Autumnicola</taxon>
    </lineage>
</organism>
<dbReference type="Proteomes" id="UP001262582">
    <property type="component" value="Unassembled WGS sequence"/>
</dbReference>
<gene>
    <name evidence="4" type="ORF">RM539_12105</name>
</gene>
<proteinExistence type="predicted"/>
<comment type="caution">
    <text evidence="4">The sequence shown here is derived from an EMBL/GenBank/DDBJ whole genome shotgun (WGS) entry which is preliminary data.</text>
</comment>
<protein>
    <submittedName>
        <fullName evidence="4">Restriction endonuclease</fullName>
    </submittedName>
</protein>
<evidence type="ECO:0000256" key="2">
    <source>
        <dbReference type="SAM" id="MobiDB-lite"/>
    </source>
</evidence>
<dbReference type="RefSeq" id="WP_311503663.1">
    <property type="nucleotide sequence ID" value="NZ_JAVRHK010000008.1"/>
</dbReference>
<feature type="coiled-coil region" evidence="1">
    <location>
        <begin position="198"/>
        <end position="225"/>
    </location>
</feature>
<keyword evidence="5" id="KW-1185">Reference proteome</keyword>
<name>A0ABU3D709_9FLAO</name>
<dbReference type="InterPro" id="IPR052906">
    <property type="entry name" value="Type_IV_Methyl-Rstrct_Enzyme"/>
</dbReference>
<dbReference type="GO" id="GO:0004519">
    <property type="term" value="F:endonuclease activity"/>
    <property type="evidence" value="ECO:0007669"/>
    <property type="project" value="UniProtKB-KW"/>
</dbReference>
<keyword evidence="4" id="KW-0378">Hydrolase</keyword>
<dbReference type="InterPro" id="IPR011856">
    <property type="entry name" value="tRNA_endonuc-like_dom_sf"/>
</dbReference>
<keyword evidence="4" id="KW-0255">Endonuclease</keyword>
<keyword evidence="4" id="KW-0540">Nuclease</keyword>
<dbReference type="SUPFAM" id="SSF52980">
    <property type="entry name" value="Restriction endonuclease-like"/>
    <property type="match status" value="1"/>
</dbReference>
<dbReference type="InterPro" id="IPR011335">
    <property type="entry name" value="Restrct_endonuc-II-like"/>
</dbReference>
<reference evidence="4 5" key="1">
    <citation type="submission" date="2023-09" db="EMBL/GenBank/DDBJ databases">
        <authorList>
            <person name="Rey-Velasco X."/>
        </authorList>
    </citation>
    <scope>NUCLEOTIDE SEQUENCE [LARGE SCALE GENOMIC DNA]</scope>
    <source>
        <strain evidence="4 5">F117</strain>
    </source>
</reference>
<accession>A0ABU3D709</accession>
<feature type="domain" description="Restriction endonuclease type IV Mrr" evidence="3">
    <location>
        <begin position="448"/>
        <end position="564"/>
    </location>
</feature>
<dbReference type="InterPro" id="IPR007560">
    <property type="entry name" value="Restrct_endonuc_IV_Mrr"/>
</dbReference>
<feature type="region of interest" description="Disordered" evidence="2">
    <location>
        <begin position="119"/>
        <end position="146"/>
    </location>
</feature>
<evidence type="ECO:0000259" key="3">
    <source>
        <dbReference type="Pfam" id="PF04471"/>
    </source>
</evidence>
<evidence type="ECO:0000313" key="4">
    <source>
        <dbReference type="EMBL" id="MDT0677321.1"/>
    </source>
</evidence>
<dbReference type="PANTHER" id="PTHR30015:SF7">
    <property type="entry name" value="TYPE IV METHYL-DIRECTED RESTRICTION ENZYME ECOKMRR"/>
    <property type="match status" value="1"/>
</dbReference>
<evidence type="ECO:0000256" key="1">
    <source>
        <dbReference type="SAM" id="Coils"/>
    </source>
</evidence>
<keyword evidence="1" id="KW-0175">Coiled coil</keyword>
<feature type="compositionally biased region" description="Basic and acidic residues" evidence="2">
    <location>
        <begin position="126"/>
        <end position="144"/>
    </location>
</feature>